<dbReference type="EMBL" id="JAGILA010000004">
    <property type="protein sequence ID" value="MBP2236766.1"/>
    <property type="molecule type" value="Genomic_DNA"/>
</dbReference>
<gene>
    <name evidence="2" type="ORF">J2Z31_003280</name>
</gene>
<keyword evidence="3" id="KW-1185">Reference proteome</keyword>
<keyword evidence="1" id="KW-1133">Transmembrane helix</keyword>
<keyword evidence="1" id="KW-0812">Transmembrane</keyword>
<evidence type="ECO:0000256" key="1">
    <source>
        <dbReference type="SAM" id="Phobius"/>
    </source>
</evidence>
<evidence type="ECO:0000313" key="2">
    <source>
        <dbReference type="EMBL" id="MBP2236766.1"/>
    </source>
</evidence>
<organism evidence="2 3">
    <name type="scientific">Sinorhizobium kostiense</name>
    <dbReference type="NCBI Taxonomy" id="76747"/>
    <lineage>
        <taxon>Bacteria</taxon>
        <taxon>Pseudomonadati</taxon>
        <taxon>Pseudomonadota</taxon>
        <taxon>Alphaproteobacteria</taxon>
        <taxon>Hyphomicrobiales</taxon>
        <taxon>Rhizobiaceae</taxon>
        <taxon>Sinorhizobium/Ensifer group</taxon>
        <taxon>Sinorhizobium</taxon>
    </lineage>
</organism>
<reference evidence="2 3" key="1">
    <citation type="submission" date="2021-03" db="EMBL/GenBank/DDBJ databases">
        <title>Genomic Encyclopedia of Type Strains, Phase IV (KMG-IV): sequencing the most valuable type-strain genomes for metagenomic binning, comparative biology and taxonomic classification.</title>
        <authorList>
            <person name="Goeker M."/>
        </authorList>
    </citation>
    <scope>NUCLEOTIDE SEQUENCE [LARGE SCALE GENOMIC DNA]</scope>
    <source>
        <strain evidence="2 3">DSM 13372</strain>
    </source>
</reference>
<sequence length="74" mass="8255">MAENEERPGEKRQGFLDRLSEIETVLVAIIAFIALAGIMWVGKGYYIKAKTEVSHGQLSRPEALQQDKLLLIAV</sequence>
<feature type="transmembrane region" description="Helical" evidence="1">
    <location>
        <begin position="24"/>
        <end position="42"/>
    </location>
</feature>
<proteinExistence type="predicted"/>
<keyword evidence="1" id="KW-0472">Membrane</keyword>
<name>A0ABS4R1H3_9HYPH</name>
<comment type="caution">
    <text evidence="2">The sequence shown here is derived from an EMBL/GenBank/DDBJ whole genome shotgun (WGS) entry which is preliminary data.</text>
</comment>
<evidence type="ECO:0000313" key="3">
    <source>
        <dbReference type="Proteomes" id="UP000730739"/>
    </source>
</evidence>
<dbReference type="Proteomes" id="UP000730739">
    <property type="component" value="Unassembled WGS sequence"/>
</dbReference>
<dbReference type="RefSeq" id="WP_209602555.1">
    <property type="nucleotide sequence ID" value="NZ_JAGILA010000004.1"/>
</dbReference>
<protein>
    <submittedName>
        <fullName evidence="2">Uncharacterized protein</fullName>
    </submittedName>
</protein>
<accession>A0ABS4R1H3</accession>